<protein>
    <recommendedName>
        <fullName evidence="3">Response regulatory domain-containing protein</fullName>
    </recommendedName>
</protein>
<comment type="caution">
    <text evidence="4">The sequence shown here is derived from an EMBL/GenBank/DDBJ whole genome shotgun (WGS) entry which is preliminary data.</text>
</comment>
<dbReference type="AlphaFoldDB" id="A0A1F5YTR1"/>
<gene>
    <name evidence="4" type="ORF">A3F83_08975</name>
</gene>
<dbReference type="Proteomes" id="UP000179129">
    <property type="component" value="Unassembled WGS sequence"/>
</dbReference>
<feature type="domain" description="Response regulatory" evidence="3">
    <location>
        <begin position="3"/>
        <end position="117"/>
    </location>
</feature>
<dbReference type="SMART" id="SM00448">
    <property type="entry name" value="REC"/>
    <property type="match status" value="1"/>
</dbReference>
<dbReference type="Pfam" id="PF00072">
    <property type="entry name" value="Response_reg"/>
    <property type="match status" value="1"/>
</dbReference>
<dbReference type="PROSITE" id="PS50110">
    <property type="entry name" value="RESPONSE_REGULATORY"/>
    <property type="match status" value="1"/>
</dbReference>
<dbReference type="InterPro" id="IPR011006">
    <property type="entry name" value="CheY-like_superfamily"/>
</dbReference>
<reference evidence="4 5" key="1">
    <citation type="journal article" date="2016" name="Nat. Commun.">
        <title>Thousands of microbial genomes shed light on interconnected biogeochemical processes in an aquifer system.</title>
        <authorList>
            <person name="Anantharaman K."/>
            <person name="Brown C.T."/>
            <person name="Hug L.A."/>
            <person name="Sharon I."/>
            <person name="Castelle C.J."/>
            <person name="Probst A.J."/>
            <person name="Thomas B.C."/>
            <person name="Singh A."/>
            <person name="Wilkins M.J."/>
            <person name="Karaoz U."/>
            <person name="Brodie E.L."/>
            <person name="Williams K.H."/>
            <person name="Hubbard S.S."/>
            <person name="Banfield J.F."/>
        </authorList>
    </citation>
    <scope>NUCLEOTIDE SEQUENCE [LARGE SCALE GENOMIC DNA]</scope>
</reference>
<feature type="modified residue" description="4-aspartylphosphate" evidence="2">
    <location>
        <position position="51"/>
    </location>
</feature>
<evidence type="ECO:0000256" key="1">
    <source>
        <dbReference type="ARBA" id="ARBA00022553"/>
    </source>
</evidence>
<dbReference type="PANTHER" id="PTHR44591:SF3">
    <property type="entry name" value="RESPONSE REGULATORY DOMAIN-CONTAINING PROTEIN"/>
    <property type="match status" value="1"/>
</dbReference>
<sequence length="120" mass="13525">MKKIIVVDDVAANRDIFLHLLEDQYQVLEAADGREGIELAEREAPDLMFLDVSMPGMGGLEVIEALRKHNELYRLPVIAITAHSVFSAKKAVEKGCNDFLLKPLTPQKILDKIEKWIQPT</sequence>
<accession>A0A1F5YTR1</accession>
<evidence type="ECO:0000313" key="5">
    <source>
        <dbReference type="Proteomes" id="UP000179129"/>
    </source>
</evidence>
<dbReference type="Gene3D" id="3.40.50.2300">
    <property type="match status" value="1"/>
</dbReference>
<evidence type="ECO:0000313" key="4">
    <source>
        <dbReference type="EMBL" id="OGG03486.1"/>
    </source>
</evidence>
<dbReference type="SUPFAM" id="SSF52172">
    <property type="entry name" value="CheY-like"/>
    <property type="match status" value="1"/>
</dbReference>
<evidence type="ECO:0000256" key="2">
    <source>
        <dbReference type="PROSITE-ProRule" id="PRU00169"/>
    </source>
</evidence>
<proteinExistence type="predicted"/>
<dbReference type="STRING" id="1817867.A3F83_08975"/>
<dbReference type="InterPro" id="IPR001789">
    <property type="entry name" value="Sig_transdc_resp-reg_receiver"/>
</dbReference>
<evidence type="ECO:0000259" key="3">
    <source>
        <dbReference type="PROSITE" id="PS50110"/>
    </source>
</evidence>
<name>A0A1F5YTR1_9BACT</name>
<organism evidence="4 5">
    <name type="scientific">Candidatus Glassbacteria bacterium RIFCSPLOWO2_12_FULL_58_11</name>
    <dbReference type="NCBI Taxonomy" id="1817867"/>
    <lineage>
        <taxon>Bacteria</taxon>
        <taxon>Candidatus Glassiibacteriota</taxon>
    </lineage>
</organism>
<keyword evidence="1 2" id="KW-0597">Phosphoprotein</keyword>
<dbReference type="InterPro" id="IPR050595">
    <property type="entry name" value="Bact_response_regulator"/>
</dbReference>
<dbReference type="EMBL" id="MFIX01000140">
    <property type="protein sequence ID" value="OGG03486.1"/>
    <property type="molecule type" value="Genomic_DNA"/>
</dbReference>
<dbReference type="GO" id="GO:0000160">
    <property type="term" value="P:phosphorelay signal transduction system"/>
    <property type="evidence" value="ECO:0007669"/>
    <property type="project" value="InterPro"/>
</dbReference>
<dbReference type="PANTHER" id="PTHR44591">
    <property type="entry name" value="STRESS RESPONSE REGULATOR PROTEIN 1"/>
    <property type="match status" value="1"/>
</dbReference>